<name>A0AAY4BND3_9TELE</name>
<sequence length="112" mass="12204">MVQDRGHVSLWITVHVPAGRGLKRKVEAADGEVAGSVENKWLESGQRVAARPLLLVEVNPGKPRRGSFEVTLMDSGREVCLWSGLKKGPPRKLKFPAPAEMVAELEKALGPK</sequence>
<protein>
    <recommendedName>
        <fullName evidence="3">Selenoprotein H</fullName>
    </recommendedName>
</protein>
<reference evidence="1" key="1">
    <citation type="submission" date="2025-08" db="UniProtKB">
        <authorList>
            <consortium name="Ensembl"/>
        </authorList>
    </citation>
    <scope>IDENTIFICATION</scope>
</reference>
<dbReference type="GeneTree" id="ENSGT00940000175691"/>
<proteinExistence type="predicted"/>
<evidence type="ECO:0000313" key="2">
    <source>
        <dbReference type="Proteomes" id="UP000694580"/>
    </source>
</evidence>
<evidence type="ECO:0000313" key="1">
    <source>
        <dbReference type="Ensembl" id="ENSDCDP00010022418.1"/>
    </source>
</evidence>
<dbReference type="Proteomes" id="UP000694580">
    <property type="component" value="Unplaced"/>
</dbReference>
<organism evidence="1 2">
    <name type="scientific">Denticeps clupeoides</name>
    <name type="common">denticle herring</name>
    <dbReference type="NCBI Taxonomy" id="299321"/>
    <lineage>
        <taxon>Eukaryota</taxon>
        <taxon>Metazoa</taxon>
        <taxon>Chordata</taxon>
        <taxon>Craniata</taxon>
        <taxon>Vertebrata</taxon>
        <taxon>Euteleostomi</taxon>
        <taxon>Actinopterygii</taxon>
        <taxon>Neopterygii</taxon>
        <taxon>Teleostei</taxon>
        <taxon>Clupei</taxon>
        <taxon>Clupeiformes</taxon>
        <taxon>Denticipitoidei</taxon>
        <taxon>Denticipitidae</taxon>
        <taxon>Denticeps</taxon>
    </lineage>
</organism>
<dbReference type="Ensembl" id="ENSDCDT00010026759.1">
    <property type="protein sequence ID" value="ENSDCDP00010022418.1"/>
    <property type="gene ID" value="ENSDCDG00010013215.1"/>
</dbReference>
<evidence type="ECO:0008006" key="3">
    <source>
        <dbReference type="Google" id="ProtNLM"/>
    </source>
</evidence>
<keyword evidence="2" id="KW-1185">Reference proteome</keyword>
<accession>A0AAY4BND3</accession>
<dbReference type="AlphaFoldDB" id="A0AAY4BND3"/>
<reference evidence="1" key="2">
    <citation type="submission" date="2025-09" db="UniProtKB">
        <authorList>
            <consortium name="Ensembl"/>
        </authorList>
    </citation>
    <scope>IDENTIFICATION</scope>
</reference>